<keyword evidence="4" id="KW-0285">Flavoprotein</keyword>
<comment type="subunit">
    <text evidence="2">Homotetramer.</text>
</comment>
<dbReference type="PRINTS" id="PR00368">
    <property type="entry name" value="FADPNR"/>
</dbReference>
<evidence type="ECO:0000256" key="12">
    <source>
        <dbReference type="ARBA" id="ARBA00077506"/>
    </source>
</evidence>
<dbReference type="Gene3D" id="3.30.390.30">
    <property type="match status" value="1"/>
</dbReference>
<evidence type="ECO:0000256" key="11">
    <source>
        <dbReference type="ARBA" id="ARBA00076614"/>
    </source>
</evidence>
<dbReference type="FunFam" id="3.50.50.60:FF:000054">
    <property type="entry name" value="Flavoprotein disulfide reductase"/>
    <property type="match status" value="1"/>
</dbReference>
<feature type="binding site" evidence="14">
    <location>
        <position position="55"/>
    </location>
    <ligand>
        <name>FAD</name>
        <dbReference type="ChEBI" id="CHEBI:57692"/>
    </ligand>
</feature>
<sequence length="472" mass="49763">MSDNETKKHHIVIIGGGPGGYEAALAGTQLGAQVTLIERSGIGGNAVLTDVVPSKTLIATAEAAQRVAHAEALGVYFSIDGKKVKPKTEIDLGVVNERLLNLAQNQSEDMRDQLIQAGVRVIAGNGRLDGNHHVIVDAIEDGKSERLEAKTIIVSVGAHPRQLASAKPDGERILTWTQLYNLTELPEHIIVVGSGVTGAEFASAYRALGSEVTLVSSRETVLPGNDADAAQLLEQVFRNNGINVMNKTRAEKVVNTGNGVEVTLADGRVIQGSHCLMAVGAIPNTAGLGLEEAGVVLTESGHIQVNKVARTSRANVYAVGDCSTFLPLASVSAMQGRTAVFHTMGDVASPTEVRNVASNVFTAPEIASVGWMEQDIKDGKVNGFVEKIDLNTNPRAKMQGLDFGFIKLICSTGGTVIGGVVVAPRASDLIYSIAIAIENRLTADELARTFTVYPSLSETISNAARALHKPNV</sequence>
<dbReference type="PANTHER" id="PTHR43014">
    <property type="entry name" value="MERCURIC REDUCTASE"/>
    <property type="match status" value="1"/>
</dbReference>
<evidence type="ECO:0000256" key="9">
    <source>
        <dbReference type="ARBA" id="ARBA00048983"/>
    </source>
</evidence>
<evidence type="ECO:0000313" key="17">
    <source>
        <dbReference type="EMBL" id="AIC47933.1"/>
    </source>
</evidence>
<dbReference type="GO" id="GO:0050660">
    <property type="term" value="F:flavin adenine dinucleotide binding"/>
    <property type="evidence" value="ECO:0007669"/>
    <property type="project" value="TreeGrafter"/>
</dbReference>
<dbReference type="PRINTS" id="PR00411">
    <property type="entry name" value="PNDRDTASEI"/>
</dbReference>
<evidence type="ECO:0000256" key="6">
    <source>
        <dbReference type="ARBA" id="ARBA00023002"/>
    </source>
</evidence>
<dbReference type="AlphaFoldDB" id="A0A060JMW9"/>
<dbReference type="EC" id="1.6.5.2" evidence="3"/>
<keyword evidence="18" id="KW-1185">Reference proteome</keyword>
<comment type="catalytic activity">
    <reaction evidence="9">
        <text>a quinone + NADPH + H(+) = a quinol + NADP(+)</text>
        <dbReference type="Rhea" id="RHEA:46164"/>
        <dbReference type="ChEBI" id="CHEBI:15378"/>
        <dbReference type="ChEBI" id="CHEBI:24646"/>
        <dbReference type="ChEBI" id="CHEBI:57783"/>
        <dbReference type="ChEBI" id="CHEBI:58349"/>
        <dbReference type="ChEBI" id="CHEBI:132124"/>
        <dbReference type="EC" id="1.6.5.2"/>
    </reaction>
</comment>
<gene>
    <name evidence="17" type="ORF">Rhola_00011400</name>
</gene>
<evidence type="ECO:0000259" key="15">
    <source>
        <dbReference type="Pfam" id="PF02852"/>
    </source>
</evidence>
<reference evidence="17 18" key="1">
    <citation type="journal article" date="2014" name="Int. J. Syst. Evol. Microbiol.">
        <title>Rhodoluna lacicola gen. nov., sp. nov., a planktonic freshwater bacterium with stream-lined genome.</title>
        <authorList>
            <person name="Hahn M."/>
            <person name="Schmidt J."/>
            <person name="Taipale S.J."/>
            <person name="Doolittle W.F."/>
            <person name="Koll U."/>
        </authorList>
    </citation>
    <scope>NUCLEOTIDE SEQUENCE [LARGE SCALE GENOMIC DNA]</scope>
    <source>
        <strain evidence="17 18">MWH-Ta8</strain>
    </source>
</reference>
<proteinExistence type="inferred from homology"/>
<dbReference type="InterPro" id="IPR001100">
    <property type="entry name" value="Pyr_nuc-diS_OxRdtase"/>
</dbReference>
<evidence type="ECO:0000256" key="8">
    <source>
        <dbReference type="ARBA" id="ARBA00047678"/>
    </source>
</evidence>
<feature type="binding site" evidence="14">
    <location>
        <position position="280"/>
    </location>
    <ligand>
        <name>NAD(+)</name>
        <dbReference type="ChEBI" id="CHEBI:57540"/>
    </ligand>
</feature>
<dbReference type="Pfam" id="PF02852">
    <property type="entry name" value="Pyr_redox_dim"/>
    <property type="match status" value="1"/>
</dbReference>
<evidence type="ECO:0000256" key="5">
    <source>
        <dbReference type="ARBA" id="ARBA00022827"/>
    </source>
</evidence>
<evidence type="ECO:0000256" key="1">
    <source>
        <dbReference type="ARBA" id="ARBA00007532"/>
    </source>
</evidence>
<evidence type="ECO:0000256" key="3">
    <source>
        <dbReference type="ARBA" id="ARBA00012648"/>
    </source>
</evidence>
<dbReference type="KEGG" id="rla:Rhola_00011400"/>
<dbReference type="NCBIfam" id="NF005883">
    <property type="entry name" value="PRK07845.1"/>
    <property type="match status" value="1"/>
</dbReference>
<feature type="domain" description="FAD/NAD(P)-binding" evidence="16">
    <location>
        <begin position="10"/>
        <end position="336"/>
    </location>
</feature>
<dbReference type="InterPro" id="IPR016156">
    <property type="entry name" value="FAD/NAD-linked_Rdtase_dimer_sf"/>
</dbReference>
<dbReference type="RefSeq" id="WP_038503058.1">
    <property type="nucleotide sequence ID" value="NZ_CP007490.1"/>
</dbReference>
<dbReference type="SUPFAM" id="SSF55424">
    <property type="entry name" value="FAD/NAD-linked reductases, dimerisation (C-terminal) domain"/>
    <property type="match status" value="1"/>
</dbReference>
<accession>A0A060JMW9</accession>
<dbReference type="EMBL" id="CP007490">
    <property type="protein sequence ID" value="AIC47933.1"/>
    <property type="molecule type" value="Genomic_DNA"/>
</dbReference>
<comment type="catalytic activity">
    <reaction evidence="8">
        <text>a quinone + NADH + H(+) = a quinol + NAD(+)</text>
        <dbReference type="Rhea" id="RHEA:46160"/>
        <dbReference type="ChEBI" id="CHEBI:15378"/>
        <dbReference type="ChEBI" id="CHEBI:24646"/>
        <dbReference type="ChEBI" id="CHEBI:57540"/>
        <dbReference type="ChEBI" id="CHEBI:57945"/>
        <dbReference type="ChEBI" id="CHEBI:132124"/>
        <dbReference type="EC" id="1.6.5.2"/>
    </reaction>
</comment>
<dbReference type="GO" id="GO:0008753">
    <property type="term" value="F:NADPH dehydrogenase (quinone) activity"/>
    <property type="evidence" value="ECO:0007669"/>
    <property type="project" value="RHEA"/>
</dbReference>
<dbReference type="PIRSF" id="PIRSF000350">
    <property type="entry name" value="Mercury_reductase_MerA"/>
    <property type="match status" value="1"/>
</dbReference>
<evidence type="ECO:0000256" key="10">
    <source>
        <dbReference type="ARBA" id="ARBA00072193"/>
    </source>
</evidence>
<comment type="cofactor">
    <cofactor evidence="14">
        <name>FAD</name>
        <dbReference type="ChEBI" id="CHEBI:57692"/>
    </cofactor>
    <text evidence="14">Binds 1 FAD per subunit.</text>
</comment>
<dbReference type="HOGENOM" id="CLU_016755_0_3_11"/>
<dbReference type="Gene3D" id="3.50.50.60">
    <property type="entry name" value="FAD/NAD(P)-binding domain"/>
    <property type="match status" value="2"/>
</dbReference>
<feature type="binding site" evidence="14">
    <location>
        <begin position="193"/>
        <end position="200"/>
    </location>
    <ligand>
        <name>NAD(+)</name>
        <dbReference type="ChEBI" id="CHEBI:57540"/>
    </ligand>
</feature>
<evidence type="ECO:0000313" key="18">
    <source>
        <dbReference type="Proteomes" id="UP000067708"/>
    </source>
</evidence>
<keyword evidence="7 14" id="KW-0520">NAD</keyword>
<dbReference type="Proteomes" id="UP000067708">
    <property type="component" value="Chromosome"/>
</dbReference>
<evidence type="ECO:0000256" key="13">
    <source>
        <dbReference type="ARBA" id="ARBA00079404"/>
    </source>
</evidence>
<feature type="binding site" evidence="14">
    <location>
        <position position="126"/>
    </location>
    <ligand>
        <name>FAD</name>
        <dbReference type="ChEBI" id="CHEBI:57692"/>
    </ligand>
</feature>
<dbReference type="eggNOG" id="COG1249">
    <property type="taxonomic scope" value="Bacteria"/>
</dbReference>
<dbReference type="OrthoDB" id="4678789at2"/>
<evidence type="ECO:0000256" key="14">
    <source>
        <dbReference type="PIRSR" id="PIRSR000350-3"/>
    </source>
</evidence>
<evidence type="ECO:0000256" key="2">
    <source>
        <dbReference type="ARBA" id="ARBA00011881"/>
    </source>
</evidence>
<comment type="similarity">
    <text evidence="1">Belongs to the class-I pyridine nucleotide-disulfide oxidoreductase family.</text>
</comment>
<evidence type="ECO:0000256" key="4">
    <source>
        <dbReference type="ARBA" id="ARBA00022630"/>
    </source>
</evidence>
<dbReference type="PANTHER" id="PTHR43014:SF1">
    <property type="entry name" value="NAD(P)H DEHYDROGENASE (QUINONE)"/>
    <property type="match status" value="1"/>
</dbReference>
<keyword evidence="17" id="KW-0670">Pyruvate</keyword>
<evidence type="ECO:0000259" key="16">
    <source>
        <dbReference type="Pfam" id="PF07992"/>
    </source>
</evidence>
<dbReference type="GO" id="GO:0050136">
    <property type="term" value="F:NADH dehydrogenase (quinone) (non-electrogenic) activity"/>
    <property type="evidence" value="ECO:0007669"/>
    <property type="project" value="RHEA"/>
</dbReference>
<feature type="binding site" evidence="14">
    <location>
        <position position="321"/>
    </location>
    <ligand>
        <name>FAD</name>
        <dbReference type="ChEBI" id="CHEBI:57692"/>
    </ligand>
</feature>
<protein>
    <recommendedName>
        <fullName evidence="10">NAD(P)H dehydrogenase (quinone)</fullName>
        <ecNumber evidence="3">1.6.5.2</ecNumber>
    </recommendedName>
    <alternativeName>
        <fullName evidence="13">NAD(P)H quinone reductase</fullName>
    </alternativeName>
    <alternativeName>
        <fullName evidence="11">NAD(P)H: menadione oxidoreductase</fullName>
    </alternativeName>
    <alternativeName>
        <fullName evidence="12">NADH-menadione reductase</fullName>
    </alternativeName>
</protein>
<dbReference type="STRING" id="529884.Rhola_00011400"/>
<organism evidence="17 18">
    <name type="scientific">Rhodoluna lacicola</name>
    <dbReference type="NCBI Taxonomy" id="529884"/>
    <lineage>
        <taxon>Bacteria</taxon>
        <taxon>Bacillati</taxon>
        <taxon>Actinomycetota</taxon>
        <taxon>Actinomycetes</taxon>
        <taxon>Micrococcales</taxon>
        <taxon>Microbacteriaceae</taxon>
        <taxon>Luna cluster</taxon>
        <taxon>Luna-1 subcluster</taxon>
        <taxon>Rhodoluna</taxon>
    </lineage>
</organism>
<dbReference type="InterPro" id="IPR036188">
    <property type="entry name" value="FAD/NAD-bd_sf"/>
</dbReference>
<keyword evidence="5 14" id="KW-0274">FAD</keyword>
<dbReference type="InterPro" id="IPR004099">
    <property type="entry name" value="Pyr_nucl-diS_OxRdtase_dimer"/>
</dbReference>
<dbReference type="SUPFAM" id="SSF51905">
    <property type="entry name" value="FAD/NAD(P)-binding domain"/>
    <property type="match status" value="1"/>
</dbReference>
<dbReference type="Pfam" id="PF07992">
    <property type="entry name" value="Pyr_redox_2"/>
    <property type="match status" value="1"/>
</dbReference>
<dbReference type="InterPro" id="IPR023753">
    <property type="entry name" value="FAD/NAD-binding_dom"/>
</dbReference>
<feature type="domain" description="Pyridine nucleotide-disulphide oxidoreductase dimerisation" evidence="15">
    <location>
        <begin position="357"/>
        <end position="463"/>
    </location>
</feature>
<keyword evidence="6 17" id="KW-0560">Oxidoreductase</keyword>
<name>A0A060JMW9_9MICO</name>
<dbReference type="PATRIC" id="fig|529884.3.peg.1099"/>
<evidence type="ECO:0000256" key="7">
    <source>
        <dbReference type="ARBA" id="ARBA00023027"/>
    </source>
</evidence>
<keyword evidence="14" id="KW-0547">Nucleotide-binding</keyword>